<dbReference type="EMBL" id="FXWL01000002">
    <property type="protein sequence ID" value="SMQ76520.1"/>
    <property type="molecule type" value="Genomic_DNA"/>
</dbReference>
<dbReference type="Gene3D" id="3.40.50.2000">
    <property type="entry name" value="Glycogen Phosphorylase B"/>
    <property type="match status" value="2"/>
</dbReference>
<dbReference type="PANTHER" id="PTHR12526">
    <property type="entry name" value="GLYCOSYLTRANSFERASE"/>
    <property type="match status" value="1"/>
</dbReference>
<keyword evidence="5" id="KW-1185">Reference proteome</keyword>
<keyword evidence="4" id="KW-0808">Transferase</keyword>
<dbReference type="Pfam" id="PF00534">
    <property type="entry name" value="Glycos_transf_1"/>
    <property type="match status" value="1"/>
</dbReference>
<dbReference type="GeneID" id="303001616"/>
<dbReference type="SUPFAM" id="SSF48208">
    <property type="entry name" value="Six-hairpin glycosidases"/>
    <property type="match status" value="1"/>
</dbReference>
<feature type="domain" description="Glycosyltransferase subfamily 4-like N-terminal" evidence="3">
    <location>
        <begin position="51"/>
        <end position="207"/>
    </location>
</feature>
<feature type="region of interest" description="Disordered" evidence="1">
    <location>
        <begin position="781"/>
        <end position="807"/>
    </location>
</feature>
<dbReference type="InterPro" id="IPR001296">
    <property type="entry name" value="Glyco_trans_1"/>
</dbReference>
<dbReference type="SUPFAM" id="SSF53756">
    <property type="entry name" value="UDP-Glycosyltransferase/glycogen phosphorylase"/>
    <property type="match status" value="1"/>
</dbReference>
<evidence type="ECO:0000313" key="5">
    <source>
        <dbReference type="Proteomes" id="UP000194469"/>
    </source>
</evidence>
<feature type="region of interest" description="Disordered" evidence="1">
    <location>
        <begin position="75"/>
        <end position="98"/>
    </location>
</feature>
<organism evidence="4 5">
    <name type="scientific">Sphingopyxis terrae subsp. ummariensis</name>
    <dbReference type="NCBI Taxonomy" id="429001"/>
    <lineage>
        <taxon>Bacteria</taxon>
        <taxon>Pseudomonadati</taxon>
        <taxon>Pseudomonadota</taxon>
        <taxon>Alphaproteobacteria</taxon>
        <taxon>Sphingomonadales</taxon>
        <taxon>Sphingomonadaceae</taxon>
        <taxon>Sphingopyxis</taxon>
    </lineage>
</organism>
<proteinExistence type="predicted"/>
<feature type="compositionally biased region" description="Basic and acidic residues" evidence="1">
    <location>
        <begin position="788"/>
        <end position="797"/>
    </location>
</feature>
<evidence type="ECO:0000259" key="2">
    <source>
        <dbReference type="Pfam" id="PF00534"/>
    </source>
</evidence>
<dbReference type="PANTHER" id="PTHR12526:SF572">
    <property type="entry name" value="BLL5144 PROTEIN"/>
    <property type="match status" value="1"/>
</dbReference>
<feature type="domain" description="Glycosyl transferase family 1" evidence="2">
    <location>
        <begin position="220"/>
        <end position="395"/>
    </location>
</feature>
<protein>
    <submittedName>
        <fullName evidence="4">Glycosyltransferase involved in cell wall bisynthesis</fullName>
    </submittedName>
</protein>
<dbReference type="RefSeq" id="WP_086456992.1">
    <property type="nucleotide sequence ID" value="NZ_FXWL01000002.1"/>
</dbReference>
<dbReference type="Pfam" id="PF13439">
    <property type="entry name" value="Glyco_transf_4"/>
    <property type="match status" value="1"/>
</dbReference>
<dbReference type="GO" id="GO:0005975">
    <property type="term" value="P:carbohydrate metabolic process"/>
    <property type="evidence" value="ECO:0007669"/>
    <property type="project" value="InterPro"/>
</dbReference>
<dbReference type="GO" id="GO:0016757">
    <property type="term" value="F:glycosyltransferase activity"/>
    <property type="evidence" value="ECO:0007669"/>
    <property type="project" value="UniProtKB-ARBA"/>
</dbReference>
<accession>A0A1Y6FTP7</accession>
<sequence length="807" mass="86915">MRYEADDSGAAGRLESDRLAAAHDAGNDNERRGAARHRVALVSCFRPRRCGIATFAADLHDHLREQRPDIALDIYPLEPGAPGAEPDSERGDPSAPRAISADDLASYRRAAEAIAASKADIVWIQHEFGIFGGPAGAHILGLVEHVAAPLVVTFHTLLSDPTADQRHVMDRLVARAARLVVMNEFGRRLLIDHYGAAPDRIAVIEHGTPDRPFRLRSPLRDQLGLGDRPILSTFGLLGPGKGLETAVRALPAIAATQPDVLYRIVGATHPNLVAHEGETYRDSLVALAERLGVADNIAWDNRFLDPAELVGQIELCDIFIAPYPNLAQISSGTLAYAIALGRAAIATPFVHARELLGEENGLIVPPGDSDALAEAVVTLLAVPEERERLQRRAYARGRSTTWPVIARAYGALLSAAADRGRSAVRIDRARPSLAGLAALCDDTGLLQHAIGPVPDRNHGYCSDDNARALILVNTLGAEDIGKGPPARGQTSPLAYRFAAFLQHAWNEEAGQFRNFMAYDRRWLEASGSEDSNGRILWALGHCARHARSPDLRAWAADWFARSSGMAAHFQSPRAHAFAMIGADHRLAAAPGDGAARKILEQGAAFLHRAWKKASSADWRWFEPVLAYDNARLCEAMLRAGRTLPSLPYAETGLSALAWLQEKQTAPRGHFRPVGSEGFGRAHLILPFDQQPLEAAATIDACAIAEQISREGAWRAHAERAFGWFFGANDRGCVLADAVGGRCFDGLTPHGVNSNSGAESTLAYHLARAAMAAGFWQGGSAAAGIEGDDPPHRSEWSRTRPAMGHPAA</sequence>
<gene>
    <name evidence="4" type="ORF">SAMN06295984_1961</name>
</gene>
<dbReference type="AlphaFoldDB" id="A0A1Y6FTP7"/>
<name>A0A1Y6FTP7_9SPHN</name>
<evidence type="ECO:0000259" key="3">
    <source>
        <dbReference type="Pfam" id="PF13439"/>
    </source>
</evidence>
<evidence type="ECO:0000256" key="1">
    <source>
        <dbReference type="SAM" id="MobiDB-lite"/>
    </source>
</evidence>
<dbReference type="InterPro" id="IPR028098">
    <property type="entry name" value="Glyco_trans_4-like_N"/>
</dbReference>
<dbReference type="InterPro" id="IPR008928">
    <property type="entry name" value="6-hairpin_glycosidase_sf"/>
</dbReference>
<dbReference type="Proteomes" id="UP000194469">
    <property type="component" value="Unassembled WGS sequence"/>
</dbReference>
<dbReference type="CDD" id="cd03822">
    <property type="entry name" value="GT4_mannosyltransferase-like"/>
    <property type="match status" value="1"/>
</dbReference>
<reference evidence="5" key="1">
    <citation type="submission" date="2017-04" db="EMBL/GenBank/DDBJ databases">
        <authorList>
            <person name="Varghese N."/>
            <person name="Submissions S."/>
        </authorList>
    </citation>
    <scope>NUCLEOTIDE SEQUENCE [LARGE SCALE GENOMIC DNA]</scope>
    <source>
        <strain evidence="5">UI2</strain>
    </source>
</reference>
<evidence type="ECO:0000313" key="4">
    <source>
        <dbReference type="EMBL" id="SMQ76520.1"/>
    </source>
</evidence>